<organism evidence="3 4">
    <name type="scientific">Paracoccus broussonetiae</name>
    <dbReference type="NCBI Taxonomy" id="3075834"/>
    <lineage>
        <taxon>Bacteria</taxon>
        <taxon>Pseudomonadati</taxon>
        <taxon>Pseudomonadota</taxon>
        <taxon>Alphaproteobacteria</taxon>
        <taxon>Rhodobacterales</taxon>
        <taxon>Paracoccaceae</taxon>
        <taxon>Paracoccus</taxon>
    </lineage>
</organism>
<dbReference type="PANTHER" id="PTHR34821:SF2">
    <property type="entry name" value="INNER MEMBRANE PROTEIN YDCZ"/>
    <property type="match status" value="1"/>
</dbReference>
<feature type="transmembrane region" description="Helical" evidence="2">
    <location>
        <begin position="160"/>
        <end position="180"/>
    </location>
</feature>
<keyword evidence="2" id="KW-1133">Transmembrane helix</keyword>
<feature type="transmembrane region" description="Helical" evidence="2">
    <location>
        <begin position="57"/>
        <end position="78"/>
    </location>
</feature>
<feature type="transmembrane region" description="Helical" evidence="2">
    <location>
        <begin position="30"/>
        <end position="51"/>
    </location>
</feature>
<reference evidence="4" key="1">
    <citation type="submission" date="2023-07" db="EMBL/GenBank/DDBJ databases">
        <title>Characterization of two Paracoccaceae strains isolated from Phycosphere and proposal of Xinfangfangia lacusdiani sp. nov.</title>
        <authorList>
            <person name="Deng Y."/>
            <person name="Zhang Y.Q."/>
        </authorList>
    </citation>
    <scope>NUCLEOTIDE SEQUENCE [LARGE SCALE GENOMIC DNA]</scope>
    <source>
        <strain evidence="4">CPCC 101403</strain>
    </source>
</reference>
<dbReference type="EMBL" id="JAVRQI010000008">
    <property type="protein sequence ID" value="MDT1062560.1"/>
    <property type="molecule type" value="Genomic_DNA"/>
</dbReference>
<proteinExistence type="predicted"/>
<dbReference type="RefSeq" id="WP_311759658.1">
    <property type="nucleotide sequence ID" value="NZ_JAVRQI010000008.1"/>
</dbReference>
<evidence type="ECO:0000313" key="4">
    <source>
        <dbReference type="Proteomes" id="UP001251085"/>
    </source>
</evidence>
<keyword evidence="4" id="KW-1185">Reference proteome</keyword>
<dbReference type="Proteomes" id="UP001251085">
    <property type="component" value="Unassembled WGS sequence"/>
</dbReference>
<dbReference type="Pfam" id="PF04657">
    <property type="entry name" value="DMT_YdcZ"/>
    <property type="match status" value="1"/>
</dbReference>
<accession>A0ABU3EEJ9</accession>
<evidence type="ECO:0000256" key="1">
    <source>
        <dbReference type="SAM" id="MobiDB-lite"/>
    </source>
</evidence>
<dbReference type="PANTHER" id="PTHR34821">
    <property type="entry name" value="INNER MEMBRANE PROTEIN YDCZ"/>
    <property type="match status" value="1"/>
</dbReference>
<gene>
    <name evidence="3" type="ORF">RM190_11845</name>
</gene>
<dbReference type="InterPro" id="IPR006750">
    <property type="entry name" value="YdcZ"/>
</dbReference>
<sequence>MTPFAKDIDVATPPPASPGATARAPRPIEIVAALATGALLTFMLLSNSIMAAHTTPLFSSLTAHAVGSVVAGAALIGARLWRRGRGTAPPRPRGNVPLWAYLGGISGALTVMLTSSTANSALALTGTLAIGLAGQVVLALIFDCLGAMGLERRLPRRQDLLALVAIIAGTMLIIHARGMAG</sequence>
<keyword evidence="2" id="KW-0472">Membrane</keyword>
<feature type="region of interest" description="Disordered" evidence="1">
    <location>
        <begin position="1"/>
        <end position="22"/>
    </location>
</feature>
<evidence type="ECO:0000313" key="3">
    <source>
        <dbReference type="EMBL" id="MDT1062560.1"/>
    </source>
</evidence>
<protein>
    <submittedName>
        <fullName evidence="3">DMT family transporter</fullName>
    </submittedName>
</protein>
<feature type="transmembrane region" description="Helical" evidence="2">
    <location>
        <begin position="98"/>
        <end position="115"/>
    </location>
</feature>
<name>A0ABU3EEJ9_9RHOB</name>
<feature type="transmembrane region" description="Helical" evidence="2">
    <location>
        <begin position="121"/>
        <end position="148"/>
    </location>
</feature>
<evidence type="ECO:0000256" key="2">
    <source>
        <dbReference type="SAM" id="Phobius"/>
    </source>
</evidence>
<comment type="caution">
    <text evidence="3">The sequence shown here is derived from an EMBL/GenBank/DDBJ whole genome shotgun (WGS) entry which is preliminary data.</text>
</comment>
<keyword evidence="2" id="KW-0812">Transmembrane</keyword>